<dbReference type="InterPro" id="IPR027417">
    <property type="entry name" value="P-loop_NTPase"/>
</dbReference>
<dbReference type="SMART" id="SM00382">
    <property type="entry name" value="AAA"/>
    <property type="match status" value="1"/>
</dbReference>
<dbReference type="RefSeq" id="WP_053334806.1">
    <property type="nucleotide sequence ID" value="NZ_JMFG01000006.1"/>
</dbReference>
<gene>
    <name evidence="8" type="ORF">EG19_10755</name>
</gene>
<dbReference type="InterPro" id="IPR009057">
    <property type="entry name" value="Homeodomain-like_sf"/>
</dbReference>
<dbReference type="InterPro" id="IPR003593">
    <property type="entry name" value="AAA+_ATPase"/>
</dbReference>
<dbReference type="InterPro" id="IPR058031">
    <property type="entry name" value="AAA_lid_NorR"/>
</dbReference>
<evidence type="ECO:0000256" key="5">
    <source>
        <dbReference type="ARBA" id="ARBA00023163"/>
    </source>
</evidence>
<dbReference type="SUPFAM" id="SSF55781">
    <property type="entry name" value="GAF domain-like"/>
    <property type="match status" value="1"/>
</dbReference>
<dbReference type="InterPro" id="IPR002197">
    <property type="entry name" value="HTH_Fis"/>
</dbReference>
<dbReference type="InterPro" id="IPR002078">
    <property type="entry name" value="Sigma_54_int"/>
</dbReference>
<dbReference type="Gene3D" id="1.10.10.60">
    <property type="entry name" value="Homeodomain-like"/>
    <property type="match status" value="1"/>
</dbReference>
<dbReference type="PROSITE" id="PS50045">
    <property type="entry name" value="SIGMA54_INTERACT_4"/>
    <property type="match status" value="1"/>
</dbReference>
<dbReference type="InterPro" id="IPR025944">
    <property type="entry name" value="Sigma_54_int_dom_CS"/>
</dbReference>
<dbReference type="PRINTS" id="PR01590">
    <property type="entry name" value="HTHFIS"/>
</dbReference>
<dbReference type="FunFam" id="3.40.50.300:FF:000006">
    <property type="entry name" value="DNA-binding transcriptional regulator NtrC"/>
    <property type="match status" value="1"/>
</dbReference>
<accession>A0A062Y2I5</accession>
<evidence type="ECO:0000256" key="3">
    <source>
        <dbReference type="ARBA" id="ARBA00023015"/>
    </source>
</evidence>
<dbReference type="InterPro" id="IPR025943">
    <property type="entry name" value="Sigma_54_int_dom_ATP-bd_2"/>
</dbReference>
<sequence>MSWPVPTWRQAQLEAILELSLALGGPREENELVEELVNRAVGLLDARRGLVVALTPEGLVSSWAAVQWQGQPQEFFRAFRSRFAEDAVQVFPGAELGLPYRQVMVAPGSWQGQWVLLVAVADRETREGEGDFTSDDATFLRSLSLLAASALASSRALETEKRKRQALEEENRSLREELPDFVAESPAMLRALELARRVAPLEVSVLVRGESGTGKEKVARLLHDLSPRAEKPFVPINCAAVPESLLEAELFGIERGVATGVEARIGKLEVAHGGTLFLDEVGDLSLNLQAKLLRVLQERTLERVGGRREIPVDVRLVAATHRNLEDMLERGEFRKDLYYRLRVVELRLPPLRERPEDIPVLVRYFLQRLGRKLGKGEVRLSREAWQLFLRYDFPGNVRELEHLVEASLALASGDEVTAEDVLLAMGSGAGRLAASGTLEEVVREHVLRTLERCGGRKREAARALGVDRTTLYRMLKRWGAT</sequence>
<feature type="domain" description="Sigma-54 factor interaction" evidence="7">
    <location>
        <begin position="181"/>
        <end position="409"/>
    </location>
</feature>
<dbReference type="SUPFAM" id="SSF46689">
    <property type="entry name" value="Homeodomain-like"/>
    <property type="match status" value="1"/>
</dbReference>
<dbReference type="SUPFAM" id="SSF52540">
    <property type="entry name" value="P-loop containing nucleoside triphosphate hydrolases"/>
    <property type="match status" value="1"/>
</dbReference>
<dbReference type="Gene3D" id="3.40.50.300">
    <property type="entry name" value="P-loop containing nucleotide triphosphate hydrolases"/>
    <property type="match status" value="1"/>
</dbReference>
<dbReference type="InterPro" id="IPR029016">
    <property type="entry name" value="GAF-like_dom_sf"/>
</dbReference>
<dbReference type="PROSITE" id="PS00676">
    <property type="entry name" value="SIGMA54_INTERACT_2"/>
    <property type="match status" value="1"/>
</dbReference>
<dbReference type="Pfam" id="PF02954">
    <property type="entry name" value="HTH_8"/>
    <property type="match status" value="1"/>
</dbReference>
<dbReference type="OrthoDB" id="9803970at2"/>
<dbReference type="EMBL" id="JMFG01000006">
    <property type="protein sequence ID" value="KDA54631.1"/>
    <property type="molecule type" value="Genomic_DNA"/>
</dbReference>
<evidence type="ECO:0000256" key="2">
    <source>
        <dbReference type="ARBA" id="ARBA00022840"/>
    </source>
</evidence>
<keyword evidence="3" id="KW-0805">Transcription regulation</keyword>
<dbReference type="Gene3D" id="1.10.8.60">
    <property type="match status" value="1"/>
</dbReference>
<dbReference type="GO" id="GO:0005524">
    <property type="term" value="F:ATP binding"/>
    <property type="evidence" value="ECO:0007669"/>
    <property type="project" value="UniProtKB-KW"/>
</dbReference>
<dbReference type="STRING" id="1312852.EG19_10755"/>
<evidence type="ECO:0000256" key="1">
    <source>
        <dbReference type="ARBA" id="ARBA00022741"/>
    </source>
</evidence>
<reference evidence="8 9" key="1">
    <citation type="submission" date="2014-04" db="EMBL/GenBank/DDBJ databases">
        <title>The Genome Sequence of Thermoanaerobaculum aquaticum MP-01, The First Cultivated Group 23 Acidobacterium.</title>
        <authorList>
            <person name="Stamps B.W."/>
            <person name="Losey N.A."/>
            <person name="Lawson P.A."/>
            <person name="Stevenson B.S."/>
        </authorList>
    </citation>
    <scope>NUCLEOTIDE SEQUENCE [LARGE SCALE GENOMIC DNA]</scope>
    <source>
        <strain evidence="8 9">MP-01</strain>
    </source>
</reference>
<dbReference type="Pfam" id="PF00158">
    <property type="entry name" value="Sigma54_activat"/>
    <property type="match status" value="1"/>
</dbReference>
<proteinExistence type="predicted"/>
<protein>
    <recommendedName>
        <fullName evidence="7">Sigma-54 factor interaction domain-containing protein</fullName>
    </recommendedName>
</protein>
<dbReference type="Proteomes" id="UP000027284">
    <property type="component" value="Unassembled WGS sequence"/>
</dbReference>
<dbReference type="AlphaFoldDB" id="A0A062Y2I5"/>
<evidence type="ECO:0000259" key="7">
    <source>
        <dbReference type="PROSITE" id="PS50045"/>
    </source>
</evidence>
<dbReference type="GO" id="GO:0006355">
    <property type="term" value="P:regulation of DNA-templated transcription"/>
    <property type="evidence" value="ECO:0007669"/>
    <property type="project" value="InterPro"/>
</dbReference>
<dbReference type="PANTHER" id="PTHR32071:SF57">
    <property type="entry name" value="C4-DICARBOXYLATE TRANSPORT TRANSCRIPTIONAL REGULATORY PROTEIN DCTD"/>
    <property type="match status" value="1"/>
</dbReference>
<keyword evidence="2" id="KW-0067">ATP-binding</keyword>
<feature type="coiled-coil region" evidence="6">
    <location>
        <begin position="150"/>
        <end position="184"/>
    </location>
</feature>
<keyword evidence="4" id="KW-0238">DNA-binding</keyword>
<evidence type="ECO:0000313" key="9">
    <source>
        <dbReference type="Proteomes" id="UP000027284"/>
    </source>
</evidence>
<dbReference type="CDD" id="cd00009">
    <property type="entry name" value="AAA"/>
    <property type="match status" value="1"/>
</dbReference>
<organism evidence="8 9">
    <name type="scientific">Thermoanaerobaculum aquaticum</name>
    <dbReference type="NCBI Taxonomy" id="1312852"/>
    <lineage>
        <taxon>Bacteria</taxon>
        <taxon>Pseudomonadati</taxon>
        <taxon>Acidobacteriota</taxon>
        <taxon>Thermoanaerobaculia</taxon>
        <taxon>Thermoanaerobaculales</taxon>
        <taxon>Thermoanaerobaculaceae</taxon>
        <taxon>Thermoanaerobaculum</taxon>
    </lineage>
</organism>
<evidence type="ECO:0000256" key="6">
    <source>
        <dbReference type="SAM" id="Coils"/>
    </source>
</evidence>
<dbReference type="GO" id="GO:0043565">
    <property type="term" value="F:sequence-specific DNA binding"/>
    <property type="evidence" value="ECO:0007669"/>
    <property type="project" value="InterPro"/>
</dbReference>
<keyword evidence="1" id="KW-0547">Nucleotide-binding</keyword>
<name>A0A062Y2I5_9BACT</name>
<comment type="caution">
    <text evidence="8">The sequence shown here is derived from an EMBL/GenBank/DDBJ whole genome shotgun (WGS) entry which is preliminary data.</text>
</comment>
<keyword evidence="9" id="KW-1185">Reference proteome</keyword>
<evidence type="ECO:0000313" key="8">
    <source>
        <dbReference type="EMBL" id="KDA54631.1"/>
    </source>
</evidence>
<dbReference type="Gene3D" id="3.30.450.40">
    <property type="match status" value="1"/>
</dbReference>
<dbReference type="PANTHER" id="PTHR32071">
    <property type="entry name" value="TRANSCRIPTIONAL REGULATORY PROTEIN"/>
    <property type="match status" value="1"/>
</dbReference>
<keyword evidence="6" id="KW-0175">Coiled coil</keyword>
<keyword evidence="5" id="KW-0804">Transcription</keyword>
<dbReference type="PROSITE" id="PS00688">
    <property type="entry name" value="SIGMA54_INTERACT_3"/>
    <property type="match status" value="1"/>
</dbReference>
<dbReference type="InterPro" id="IPR025662">
    <property type="entry name" value="Sigma_54_int_dom_ATP-bd_1"/>
</dbReference>
<evidence type="ECO:0000256" key="4">
    <source>
        <dbReference type="ARBA" id="ARBA00023125"/>
    </source>
</evidence>
<dbReference type="PROSITE" id="PS00675">
    <property type="entry name" value="SIGMA54_INTERACT_1"/>
    <property type="match status" value="1"/>
</dbReference>
<dbReference type="Pfam" id="PF25601">
    <property type="entry name" value="AAA_lid_14"/>
    <property type="match status" value="1"/>
</dbReference>